<evidence type="ECO:0000313" key="3">
    <source>
        <dbReference type="Proteomes" id="UP000619788"/>
    </source>
</evidence>
<gene>
    <name evidence="2" type="ORF">Psi01_47140</name>
</gene>
<evidence type="ECO:0000313" key="2">
    <source>
        <dbReference type="EMBL" id="GIH94084.1"/>
    </source>
</evidence>
<sequence length="159" mass="17390">MFVTDRPGMGAITCVKGVTTMERGSAKHGSRLDDQQKHETEGMTRGGGTTHAEEWKEPEPMPAVAEDSMTRSPSRPADREPGTPIGMTPYDVERRGNLAKWISGTSVFPADRDALLSRAEMEGAPDPVIEELRSLPNATYTNMAEVAEALGYGKEERRQ</sequence>
<feature type="compositionally biased region" description="Basic and acidic residues" evidence="1">
    <location>
        <begin position="30"/>
        <end position="42"/>
    </location>
</feature>
<protein>
    <recommendedName>
        <fullName evidence="4">DUF2795 domain-containing protein</fullName>
    </recommendedName>
</protein>
<proteinExistence type="predicted"/>
<accession>A0A8J3WKG0</accession>
<evidence type="ECO:0000256" key="1">
    <source>
        <dbReference type="SAM" id="MobiDB-lite"/>
    </source>
</evidence>
<organism evidence="2 3">
    <name type="scientific">Planobispora siamensis</name>
    <dbReference type="NCBI Taxonomy" id="936338"/>
    <lineage>
        <taxon>Bacteria</taxon>
        <taxon>Bacillati</taxon>
        <taxon>Actinomycetota</taxon>
        <taxon>Actinomycetes</taxon>
        <taxon>Streptosporangiales</taxon>
        <taxon>Streptosporangiaceae</taxon>
        <taxon>Planobispora</taxon>
    </lineage>
</organism>
<evidence type="ECO:0008006" key="4">
    <source>
        <dbReference type="Google" id="ProtNLM"/>
    </source>
</evidence>
<comment type="caution">
    <text evidence="2">The sequence shown here is derived from an EMBL/GenBank/DDBJ whole genome shotgun (WGS) entry which is preliminary data.</text>
</comment>
<feature type="region of interest" description="Disordered" evidence="1">
    <location>
        <begin position="22"/>
        <end position="91"/>
    </location>
</feature>
<dbReference type="AlphaFoldDB" id="A0A8J3WKG0"/>
<name>A0A8J3WKG0_9ACTN</name>
<dbReference type="EMBL" id="BOOJ01000037">
    <property type="protein sequence ID" value="GIH94084.1"/>
    <property type="molecule type" value="Genomic_DNA"/>
</dbReference>
<reference evidence="2 3" key="1">
    <citation type="submission" date="2021-01" db="EMBL/GenBank/DDBJ databases">
        <title>Whole genome shotgun sequence of Planobispora siamensis NBRC 107568.</title>
        <authorList>
            <person name="Komaki H."/>
            <person name="Tamura T."/>
        </authorList>
    </citation>
    <scope>NUCLEOTIDE SEQUENCE [LARGE SCALE GENOMIC DNA]</scope>
    <source>
        <strain evidence="2 3">NBRC 107568</strain>
    </source>
</reference>
<dbReference type="InterPro" id="IPR021527">
    <property type="entry name" value="DUF2795"/>
</dbReference>
<dbReference type="Pfam" id="PF11387">
    <property type="entry name" value="DUF2795"/>
    <property type="match status" value="1"/>
</dbReference>
<keyword evidence="3" id="KW-1185">Reference proteome</keyword>
<dbReference type="Proteomes" id="UP000619788">
    <property type="component" value="Unassembled WGS sequence"/>
</dbReference>